<protein>
    <recommendedName>
        <fullName evidence="3">Glutamate/phenylalanine/leucine/valine/L-tryptophan dehydrogenase C-terminal domain-containing protein</fullName>
    </recommendedName>
</protein>
<dbReference type="AlphaFoldDB" id="A0A369KZF9"/>
<evidence type="ECO:0000256" key="1">
    <source>
        <dbReference type="ARBA" id="ARBA00006382"/>
    </source>
</evidence>
<organism evidence="4 5">
    <name type="scientific">Spirobacillus cienkowskii</name>
    <dbReference type="NCBI Taxonomy" id="495820"/>
    <lineage>
        <taxon>Bacteria</taxon>
        <taxon>Pseudomonadati</taxon>
        <taxon>Bdellovibrionota</taxon>
        <taxon>Oligoflexia</taxon>
        <taxon>Silvanigrellales</taxon>
        <taxon>Spirobacillus</taxon>
    </lineage>
</organism>
<dbReference type="InterPro" id="IPR036291">
    <property type="entry name" value="NAD(P)-bd_dom_sf"/>
</dbReference>
<dbReference type="EMBL" id="QOVW01000008">
    <property type="protein sequence ID" value="RDB37123.1"/>
    <property type="molecule type" value="Genomic_DNA"/>
</dbReference>
<evidence type="ECO:0000313" key="4">
    <source>
        <dbReference type="EMBL" id="RDB37123.1"/>
    </source>
</evidence>
<dbReference type="Gene3D" id="3.40.50.720">
    <property type="entry name" value="NAD(P)-binding Rossmann-like Domain"/>
    <property type="match status" value="1"/>
</dbReference>
<dbReference type="SUPFAM" id="SSF51735">
    <property type="entry name" value="NAD(P)-binding Rossmann-fold domains"/>
    <property type="match status" value="1"/>
</dbReference>
<dbReference type="InterPro" id="IPR046346">
    <property type="entry name" value="Aminoacid_DH-like_N_sf"/>
</dbReference>
<dbReference type="PANTHER" id="PTHR11606">
    <property type="entry name" value="GLUTAMATE DEHYDROGENASE"/>
    <property type="match status" value="1"/>
</dbReference>
<reference evidence="4" key="1">
    <citation type="submission" date="2018-04" db="EMBL/GenBank/DDBJ databases">
        <title>Draft genome sequence of the Candidatus Spirobacillus cienkowskii, a pathogen of freshwater Daphnia species, reconstructed from hemolymph metagenomic reads.</title>
        <authorList>
            <person name="Bresciani L."/>
            <person name="Lemos L.N."/>
            <person name="Wale N."/>
            <person name="Lin J.Y."/>
            <person name="Fernandes G.R."/>
            <person name="Duffy M.A."/>
            <person name="Rodrigues J.M."/>
        </authorList>
    </citation>
    <scope>NUCLEOTIDE SEQUENCE [LARGE SCALE GENOMIC DNA]</scope>
    <source>
        <strain evidence="4">Binning01</strain>
    </source>
</reference>
<accession>A0A369KZF9</accession>
<evidence type="ECO:0000259" key="3">
    <source>
        <dbReference type="SMART" id="SM00839"/>
    </source>
</evidence>
<dbReference type="Proteomes" id="UP000253934">
    <property type="component" value="Unassembled WGS sequence"/>
</dbReference>
<dbReference type="GO" id="GO:0004352">
    <property type="term" value="F:glutamate dehydrogenase (NAD+) activity"/>
    <property type="evidence" value="ECO:0007669"/>
    <property type="project" value="TreeGrafter"/>
</dbReference>
<comment type="caution">
    <text evidence="4">The sequence shown here is derived from an EMBL/GenBank/DDBJ whole genome shotgun (WGS) entry which is preliminary data.</text>
</comment>
<sequence>MTLPKIHSQKWLSEVELLDSDMEPSVELKPANIENFFSSISDTKACDKAATSILNVLSKELEQTIPWYLSQMPPLYLWSTSQNALIDDILEIVSGKVLSENQIAERVSAATQTTTFIAAGEHSTATFRIAPLLSKHKAKVARLFNTLDKKIGLCELYQAPYTTEATWNAAKSKLKLQSLKEILSQQPKNLVDSFLTSLDKDYVEVATVKQMSLAFEAVKYSIENENTYVNLTTIMDENTSDIRVRVDICLKHFPVTAAMENIIGIFNRYNFQVRRFLANEILMENNQRYTILHLISASPTGEMITDNMKSWGKVLKGLKTLSYVDHGDEFSSLLLGDSPFSLNETNLVRAMANWVHIFLTKQNPYYYSKDRVSRIIANNPVYMEFCIRYFRARFDPRFVGDRKSEAQHYFDEIKLFYSELSDVVERNILKEGLNFLSHILKTNYFLISKGGLSFRIDPSALDKQFYPETPYGIFYMIGRNFRAFQVRYRDISRGGMRVVIPKNSGDYENALAGIFDEVNGLASAQQLKNKDIPEGGSKCVMVVRPHADKNEAVKAAISGLLDLIVTDSKIGALAEGIIDYYGKDEIIYLGPDENLTDDLIVWIIQHALHRKYKYAYAFMSSKPDFGINHKTYGVTSEGVNVYVDNVLRYLGIQNSTFRVKMTGGPDGDVAGNELNILYREYGERCRVVAVADGFGAAHDPKGLNWGELIRLFKESKSIVQFDPSKLSGDSKAFVISANTKENIKIRDNIYATVEAEVFIPAGGRPYTVKESNWDRYLLPSGRPSSLAIVEGANIFFTKEARQKIVDSGVVVIKDSSANKAGVSCSSYEIIACLTILPEEFAEIKDIYVKQVLEIIRRNADQEAKLLFREWLKNKNNTDLVKLSYEISTEINQAKDILLDKLNQLKDEELVVDKFHFVLFKHCPPILVEKYKDRILNRLPRAHKIAILSAHMASHVIYREGLNWLESMHPDQIFKVALDYIEAERDIEKMVAELASSSISFKNEIMEVLKASGAKHLASSRM</sequence>
<comment type="similarity">
    <text evidence="1">Belongs to the Glu/Leu/Phe/Val dehydrogenases family.</text>
</comment>
<proteinExistence type="inferred from homology"/>
<dbReference type="Pfam" id="PF00208">
    <property type="entry name" value="ELFV_dehydrog"/>
    <property type="match status" value="1"/>
</dbReference>
<gene>
    <name evidence="4" type="ORF">DCC88_01630</name>
</gene>
<keyword evidence="2" id="KW-0560">Oxidoreductase</keyword>
<dbReference type="SUPFAM" id="SSF53223">
    <property type="entry name" value="Aminoacid dehydrogenase-like, N-terminal domain"/>
    <property type="match status" value="1"/>
</dbReference>
<dbReference type="PANTHER" id="PTHR11606:SF39">
    <property type="entry name" value="GLUTAMATE_PHENYLALANINE_LEUCINE_VALINE_L-TRYPTOPHAN DEHYDROGENASE C-TERMINAL DOMAIN-CONTAINING PROTEIN"/>
    <property type="match status" value="1"/>
</dbReference>
<name>A0A369KZF9_9BACT</name>
<dbReference type="SMART" id="SM00839">
    <property type="entry name" value="ELFV_dehydrog"/>
    <property type="match status" value="1"/>
</dbReference>
<keyword evidence="5" id="KW-1185">Reference proteome</keyword>
<dbReference type="InterPro" id="IPR006096">
    <property type="entry name" value="Glu/Leu/Phe/Val/Trp_DH_C"/>
</dbReference>
<dbReference type="GO" id="GO:0006538">
    <property type="term" value="P:L-glutamate catabolic process"/>
    <property type="evidence" value="ECO:0007669"/>
    <property type="project" value="TreeGrafter"/>
</dbReference>
<evidence type="ECO:0000256" key="2">
    <source>
        <dbReference type="ARBA" id="ARBA00023002"/>
    </source>
</evidence>
<evidence type="ECO:0000313" key="5">
    <source>
        <dbReference type="Proteomes" id="UP000253934"/>
    </source>
</evidence>
<feature type="domain" description="Glutamate/phenylalanine/leucine/valine/L-tryptophan dehydrogenase C-terminal" evidence="3">
    <location>
        <begin position="626"/>
        <end position="874"/>
    </location>
</feature>